<dbReference type="InterPro" id="IPR014710">
    <property type="entry name" value="RmlC-like_jellyroll"/>
</dbReference>
<dbReference type="SMART" id="SM00342">
    <property type="entry name" value="HTH_ARAC"/>
    <property type="match status" value="1"/>
</dbReference>
<dbReference type="SUPFAM" id="SSF46689">
    <property type="entry name" value="Homeodomain-like"/>
    <property type="match status" value="2"/>
</dbReference>
<dbReference type="InterPro" id="IPR011051">
    <property type="entry name" value="RmlC_Cupin_sf"/>
</dbReference>
<gene>
    <name evidence="5" type="ORF">IAA45_07775</name>
</gene>
<dbReference type="Pfam" id="PF07883">
    <property type="entry name" value="Cupin_2"/>
    <property type="match status" value="1"/>
</dbReference>
<dbReference type="CDD" id="cd02208">
    <property type="entry name" value="cupin_RmlC-like"/>
    <property type="match status" value="1"/>
</dbReference>
<dbReference type="InterPro" id="IPR018060">
    <property type="entry name" value="HTH_AraC"/>
</dbReference>
<dbReference type="GO" id="GO:0043565">
    <property type="term" value="F:sequence-specific DNA binding"/>
    <property type="evidence" value="ECO:0007669"/>
    <property type="project" value="InterPro"/>
</dbReference>
<dbReference type="Gene3D" id="2.60.120.10">
    <property type="entry name" value="Jelly Rolls"/>
    <property type="match status" value="1"/>
</dbReference>
<dbReference type="Proteomes" id="UP000886817">
    <property type="component" value="Unassembled WGS sequence"/>
</dbReference>
<accession>A0A9D1WIB4</accession>
<evidence type="ECO:0000313" key="5">
    <source>
        <dbReference type="EMBL" id="HIX59595.1"/>
    </source>
</evidence>
<dbReference type="InterPro" id="IPR013096">
    <property type="entry name" value="Cupin_2"/>
</dbReference>
<feature type="domain" description="HTH araC/xylS-type" evidence="4">
    <location>
        <begin position="196"/>
        <end position="295"/>
    </location>
</feature>
<evidence type="ECO:0000259" key="4">
    <source>
        <dbReference type="PROSITE" id="PS01124"/>
    </source>
</evidence>
<dbReference type="InterPro" id="IPR020449">
    <property type="entry name" value="Tscrpt_reg_AraC-type_HTH"/>
</dbReference>
<dbReference type="PRINTS" id="PR00032">
    <property type="entry name" value="HTHARAC"/>
</dbReference>
<dbReference type="Pfam" id="PF12833">
    <property type="entry name" value="HTH_18"/>
    <property type="match status" value="1"/>
</dbReference>
<comment type="caution">
    <text evidence="5">The sequence shown here is derived from an EMBL/GenBank/DDBJ whole genome shotgun (WGS) entry which is preliminary data.</text>
</comment>
<dbReference type="SUPFAM" id="SSF51182">
    <property type="entry name" value="RmlC-like cupins"/>
    <property type="match status" value="1"/>
</dbReference>
<evidence type="ECO:0000256" key="2">
    <source>
        <dbReference type="ARBA" id="ARBA00023125"/>
    </source>
</evidence>
<dbReference type="GO" id="GO:0003700">
    <property type="term" value="F:DNA-binding transcription factor activity"/>
    <property type="evidence" value="ECO:0007669"/>
    <property type="project" value="InterPro"/>
</dbReference>
<name>A0A9D1WIB4_9FIRM</name>
<reference evidence="5" key="1">
    <citation type="journal article" date="2021" name="PeerJ">
        <title>Extensive microbial diversity within the chicken gut microbiome revealed by metagenomics and culture.</title>
        <authorList>
            <person name="Gilroy R."/>
            <person name="Ravi A."/>
            <person name="Getino M."/>
            <person name="Pursley I."/>
            <person name="Horton D.L."/>
            <person name="Alikhan N.F."/>
            <person name="Baker D."/>
            <person name="Gharbi K."/>
            <person name="Hall N."/>
            <person name="Watson M."/>
            <person name="Adriaenssens E.M."/>
            <person name="Foster-Nyarko E."/>
            <person name="Jarju S."/>
            <person name="Secka A."/>
            <person name="Antonio M."/>
            <person name="Oren A."/>
            <person name="Chaudhuri R.R."/>
            <person name="La Ragione R."/>
            <person name="Hildebrand F."/>
            <person name="Pallen M.J."/>
        </authorList>
    </citation>
    <scope>NUCLEOTIDE SEQUENCE</scope>
    <source>
        <strain evidence="5">ChiSjej1B19-8411</strain>
    </source>
</reference>
<dbReference type="AlphaFoldDB" id="A0A9D1WIB4"/>
<dbReference type="Gene3D" id="1.10.10.60">
    <property type="entry name" value="Homeodomain-like"/>
    <property type="match status" value="2"/>
</dbReference>
<evidence type="ECO:0000313" key="6">
    <source>
        <dbReference type="Proteomes" id="UP000886817"/>
    </source>
</evidence>
<keyword evidence="3" id="KW-0804">Transcription</keyword>
<keyword evidence="1" id="KW-0805">Transcription regulation</keyword>
<dbReference type="EMBL" id="DXEX01000170">
    <property type="protein sequence ID" value="HIX59595.1"/>
    <property type="molecule type" value="Genomic_DNA"/>
</dbReference>
<dbReference type="PANTHER" id="PTHR43280:SF2">
    <property type="entry name" value="HTH-TYPE TRANSCRIPTIONAL REGULATOR EXSA"/>
    <property type="match status" value="1"/>
</dbReference>
<dbReference type="PROSITE" id="PS01124">
    <property type="entry name" value="HTH_ARAC_FAMILY_2"/>
    <property type="match status" value="1"/>
</dbReference>
<evidence type="ECO:0000256" key="1">
    <source>
        <dbReference type="ARBA" id="ARBA00023015"/>
    </source>
</evidence>
<dbReference type="InterPro" id="IPR009057">
    <property type="entry name" value="Homeodomain-like_sf"/>
</dbReference>
<sequence>MALQKCGLNLNQKLKELQPHGTLDFPCGGYSARYLESQGEGVPWHWHEELEVGYVADGTMEVKVPSQSFLLEKGDGFAINSNVLHSGAPVGECEVHSMVFLPSLIYGKESSVFAEKYIKPLLACHAFAGSMLSKEKDTDALKGICQAFDGLRKAEAGFEFTVRENLSKVCFFLTRKFEAELAESGIVQNQDNERIRKMLTYIHQNYSDKIALLDIARAADIGERECLRCFQKTIQLSPIQYLLKYRIMRGAQMLLDSPRSSISEIAGACGFDSPSNFSQMFRRFYRCTPKGYRKEKMRTPDPGRIL</sequence>
<organism evidence="5 6">
    <name type="scientific">Candidatus Blautia gallistercoris</name>
    <dbReference type="NCBI Taxonomy" id="2838490"/>
    <lineage>
        <taxon>Bacteria</taxon>
        <taxon>Bacillati</taxon>
        <taxon>Bacillota</taxon>
        <taxon>Clostridia</taxon>
        <taxon>Lachnospirales</taxon>
        <taxon>Lachnospiraceae</taxon>
        <taxon>Blautia</taxon>
    </lineage>
</organism>
<protein>
    <submittedName>
        <fullName evidence="5">AraC family transcriptional regulator</fullName>
    </submittedName>
</protein>
<evidence type="ECO:0000256" key="3">
    <source>
        <dbReference type="ARBA" id="ARBA00023163"/>
    </source>
</evidence>
<proteinExistence type="predicted"/>
<keyword evidence="2" id="KW-0238">DNA-binding</keyword>
<reference evidence="5" key="2">
    <citation type="submission" date="2021-04" db="EMBL/GenBank/DDBJ databases">
        <authorList>
            <person name="Gilroy R."/>
        </authorList>
    </citation>
    <scope>NUCLEOTIDE SEQUENCE</scope>
    <source>
        <strain evidence="5">ChiSjej1B19-8411</strain>
    </source>
</reference>
<dbReference type="PANTHER" id="PTHR43280">
    <property type="entry name" value="ARAC-FAMILY TRANSCRIPTIONAL REGULATOR"/>
    <property type="match status" value="1"/>
</dbReference>